<keyword evidence="3" id="KW-1185">Reference proteome</keyword>
<evidence type="ECO:0000259" key="1">
    <source>
        <dbReference type="Pfam" id="PF20612"/>
    </source>
</evidence>
<dbReference type="InterPro" id="IPR046749">
    <property type="entry name" value="SHOCT_2"/>
</dbReference>
<organism evidence="2 3">
    <name type="scientific">Marvinbryantia formatexigens DSM 14469</name>
    <dbReference type="NCBI Taxonomy" id="478749"/>
    <lineage>
        <taxon>Bacteria</taxon>
        <taxon>Bacillati</taxon>
        <taxon>Bacillota</taxon>
        <taxon>Clostridia</taxon>
        <taxon>Lachnospirales</taxon>
        <taxon>Lachnospiraceae</taxon>
        <taxon>Marvinbryantia</taxon>
    </lineage>
</organism>
<dbReference type="AlphaFoldDB" id="C6LLZ1"/>
<feature type="domain" description="SHOCT-like" evidence="1">
    <location>
        <begin position="41"/>
        <end position="91"/>
    </location>
</feature>
<accession>C6LLZ1</accession>
<gene>
    <name evidence="2" type="ORF">BRYFOR_09690</name>
</gene>
<dbReference type="STRING" id="168384.SAMN05660368_04141"/>
<evidence type="ECO:0000313" key="2">
    <source>
        <dbReference type="EMBL" id="EET58354.1"/>
    </source>
</evidence>
<dbReference type="Proteomes" id="UP000005561">
    <property type="component" value="Unassembled WGS sequence"/>
</dbReference>
<comment type="caution">
    <text evidence="2">The sequence shown here is derived from an EMBL/GenBank/DDBJ whole genome shotgun (WGS) entry which is preliminary data.</text>
</comment>
<sequence length="92" mass="10774">MKEGQYSRLYITEGSVFGMEERKVQVLNAPIAAVPEKKQFTQEELQREYDYIRAEKLTRKLYNLGLITIEEFDKIMALNRESFSPALARIMP</sequence>
<dbReference type="eggNOG" id="ENOG5033EFX">
    <property type="taxonomic scope" value="Bacteria"/>
</dbReference>
<name>C6LLZ1_9FIRM</name>
<protein>
    <recommendedName>
        <fullName evidence="1">SHOCT-like domain-containing protein</fullName>
    </recommendedName>
</protein>
<reference evidence="2" key="1">
    <citation type="submission" date="2009-07" db="EMBL/GenBank/DDBJ databases">
        <authorList>
            <person name="Weinstock G."/>
            <person name="Sodergren E."/>
            <person name="Clifton S."/>
            <person name="Fulton L."/>
            <person name="Fulton B."/>
            <person name="Courtney L."/>
            <person name="Fronick C."/>
            <person name="Harrison M."/>
            <person name="Strong C."/>
            <person name="Farmer C."/>
            <person name="Delahaunty K."/>
            <person name="Markovic C."/>
            <person name="Hall O."/>
            <person name="Minx P."/>
            <person name="Tomlinson C."/>
            <person name="Mitreva M."/>
            <person name="Nelson J."/>
            <person name="Hou S."/>
            <person name="Wollam A."/>
            <person name="Pepin K.H."/>
            <person name="Johnson M."/>
            <person name="Bhonagiri V."/>
            <person name="Nash W.E."/>
            <person name="Warren W."/>
            <person name="Chinwalla A."/>
            <person name="Mardis E.R."/>
            <person name="Wilson R.K."/>
        </authorList>
    </citation>
    <scope>NUCLEOTIDE SEQUENCE [LARGE SCALE GENOMIC DNA]</scope>
    <source>
        <strain evidence="2">DSM 14469</strain>
    </source>
</reference>
<dbReference type="Pfam" id="PF20612">
    <property type="entry name" value="SHOCT_2"/>
    <property type="match status" value="1"/>
</dbReference>
<evidence type="ECO:0000313" key="3">
    <source>
        <dbReference type="Proteomes" id="UP000005561"/>
    </source>
</evidence>
<proteinExistence type="predicted"/>
<dbReference type="EMBL" id="ACCL02000035">
    <property type="protein sequence ID" value="EET58354.1"/>
    <property type="molecule type" value="Genomic_DNA"/>
</dbReference>